<evidence type="ECO:0000313" key="3">
    <source>
        <dbReference type="Proteomes" id="UP000661006"/>
    </source>
</evidence>
<organism evidence="2 3">
    <name type="scientific">Gluconobacter japonicus</name>
    <dbReference type="NCBI Taxonomy" id="376620"/>
    <lineage>
        <taxon>Bacteria</taxon>
        <taxon>Pseudomonadati</taxon>
        <taxon>Pseudomonadota</taxon>
        <taxon>Alphaproteobacteria</taxon>
        <taxon>Acetobacterales</taxon>
        <taxon>Acetobacteraceae</taxon>
        <taxon>Gluconobacter</taxon>
    </lineage>
</organism>
<dbReference type="RefSeq" id="WP_010504113.1">
    <property type="nucleotide sequence ID" value="NZ_BEWO01000003.1"/>
</dbReference>
<accession>A0A149VHL9</accession>
<reference evidence="4" key="2">
    <citation type="journal article" date="2019" name="Int. J. Syst. Evol. Microbiol.">
        <title>The Global Catalogue of Microorganisms (GCM) 10K type strain sequencing project: providing services to taxonomists for standard genome sequencing and annotation.</title>
        <authorList>
            <consortium name="The Broad Institute Genomics Platform"/>
            <consortium name="The Broad Institute Genome Sequencing Center for Infectious Disease"/>
            <person name="Wu L."/>
            <person name="Ma J."/>
        </authorList>
    </citation>
    <scope>NUCLEOTIDE SEQUENCE [LARGE SCALE GENOMIC DNA]</scope>
    <source>
        <strain evidence="4">NBRC 3271</strain>
    </source>
</reference>
<dbReference type="OrthoDB" id="7277460at2"/>
<dbReference type="Proteomes" id="UP001156613">
    <property type="component" value="Unassembled WGS sequence"/>
</dbReference>
<dbReference type="EMBL" id="BSNT01000019">
    <property type="protein sequence ID" value="GLQ59201.1"/>
    <property type="molecule type" value="Genomic_DNA"/>
</dbReference>
<evidence type="ECO:0000313" key="1">
    <source>
        <dbReference type="EMBL" id="GLQ59201.1"/>
    </source>
</evidence>
<dbReference type="EMBL" id="JABCQN010000002">
    <property type="protein sequence ID" value="MBF0870348.1"/>
    <property type="molecule type" value="Genomic_DNA"/>
</dbReference>
<evidence type="ECO:0000313" key="4">
    <source>
        <dbReference type="Proteomes" id="UP001156613"/>
    </source>
</evidence>
<gene>
    <name evidence="1" type="ORF">GCM10010937_10040</name>
    <name evidence="2" type="ORF">HKD32_05670</name>
</gene>
<name>A0A149VHL9_GLUJA</name>
<reference evidence="2" key="4">
    <citation type="submission" date="2020-11" db="EMBL/GenBank/DDBJ databases">
        <title>Description of novel Gluconobacter species.</title>
        <authorList>
            <person name="Cleenwerck I."/>
            <person name="Cnockaert M."/>
            <person name="Borremans W."/>
            <person name="Wieme A.D."/>
            <person name="De Vuyst L."/>
            <person name="Vandamme P."/>
        </authorList>
    </citation>
    <scope>NUCLEOTIDE SEQUENCE</scope>
    <source>
        <strain evidence="2">R71697</strain>
    </source>
</reference>
<reference evidence="1" key="5">
    <citation type="submission" date="2023-01" db="EMBL/GenBank/DDBJ databases">
        <title>Draft genome sequence of Gluconobacter japonicus strain NBRC 3271.</title>
        <authorList>
            <person name="Sun Q."/>
            <person name="Mori K."/>
        </authorList>
    </citation>
    <scope>NUCLEOTIDE SEQUENCE</scope>
    <source>
        <strain evidence="1">NBRC 3271</strain>
    </source>
</reference>
<evidence type="ECO:0000313" key="2">
    <source>
        <dbReference type="EMBL" id="MBF0870348.1"/>
    </source>
</evidence>
<reference evidence="2" key="3">
    <citation type="submission" date="2020-04" db="EMBL/GenBank/DDBJ databases">
        <authorList>
            <person name="Sombolestani A."/>
        </authorList>
    </citation>
    <scope>NUCLEOTIDE SEQUENCE</scope>
    <source>
        <strain evidence="2">R71697</strain>
    </source>
</reference>
<dbReference type="Proteomes" id="UP000661006">
    <property type="component" value="Unassembled WGS sequence"/>
</dbReference>
<proteinExistence type="predicted"/>
<dbReference type="AlphaFoldDB" id="A0A149VHL9"/>
<comment type="caution">
    <text evidence="2">The sequence shown here is derived from an EMBL/GenBank/DDBJ whole genome shotgun (WGS) entry which is preliminary data.</text>
</comment>
<keyword evidence="4" id="KW-1185">Reference proteome</keyword>
<sequence length="67" mass="7525">MLNSKVIHVNGVFLGTAIMNSSMNTLRFYATHESVRALHNACMPDLLALYCQVRRLFNNSRLTLQGA</sequence>
<dbReference type="STRING" id="376620.A0J51_00474"/>
<reference evidence="1" key="1">
    <citation type="journal article" date="2014" name="Int. J. Syst. Evol. Microbiol.">
        <title>Complete genome of a new Firmicutes species belonging to the dominant human colonic microbiota ('Ruminococcus bicirculans') reveals two chromosomes and a selective capacity to utilize plant glucans.</title>
        <authorList>
            <consortium name="NISC Comparative Sequencing Program"/>
            <person name="Wegmann U."/>
            <person name="Louis P."/>
            <person name="Goesmann A."/>
            <person name="Henrissat B."/>
            <person name="Duncan S.H."/>
            <person name="Flint H.J."/>
        </authorList>
    </citation>
    <scope>NUCLEOTIDE SEQUENCE</scope>
    <source>
        <strain evidence="1">NBRC 3271</strain>
    </source>
</reference>
<protein>
    <submittedName>
        <fullName evidence="2">Uncharacterized protein</fullName>
    </submittedName>
</protein>